<organism evidence="1 2">
    <name type="scientific">Linderina macrospora</name>
    <dbReference type="NCBI Taxonomy" id="4868"/>
    <lineage>
        <taxon>Eukaryota</taxon>
        <taxon>Fungi</taxon>
        <taxon>Fungi incertae sedis</taxon>
        <taxon>Zoopagomycota</taxon>
        <taxon>Kickxellomycotina</taxon>
        <taxon>Kickxellomycetes</taxon>
        <taxon>Kickxellales</taxon>
        <taxon>Kickxellaceae</taxon>
        <taxon>Linderina</taxon>
    </lineage>
</organism>
<dbReference type="EMBL" id="JANBPW010000350">
    <property type="protein sequence ID" value="KAJ1949828.1"/>
    <property type="molecule type" value="Genomic_DNA"/>
</dbReference>
<gene>
    <name evidence="1" type="ORF">FBU59_000971</name>
</gene>
<name>A0ACC1JFI5_9FUNG</name>
<evidence type="ECO:0000313" key="2">
    <source>
        <dbReference type="Proteomes" id="UP001150603"/>
    </source>
</evidence>
<comment type="caution">
    <text evidence="1">The sequence shown here is derived from an EMBL/GenBank/DDBJ whole genome shotgun (WGS) entry which is preliminary data.</text>
</comment>
<evidence type="ECO:0000313" key="1">
    <source>
        <dbReference type="EMBL" id="KAJ1949828.1"/>
    </source>
</evidence>
<protein>
    <submittedName>
        <fullName evidence="1">Uncharacterized protein</fullName>
    </submittedName>
</protein>
<dbReference type="Proteomes" id="UP001150603">
    <property type="component" value="Unassembled WGS sequence"/>
</dbReference>
<reference evidence="1" key="1">
    <citation type="submission" date="2022-07" db="EMBL/GenBank/DDBJ databases">
        <title>Phylogenomic reconstructions and comparative analyses of Kickxellomycotina fungi.</title>
        <authorList>
            <person name="Reynolds N.K."/>
            <person name="Stajich J.E."/>
            <person name="Barry K."/>
            <person name="Grigoriev I.V."/>
            <person name="Crous P."/>
            <person name="Smith M.E."/>
        </authorList>
    </citation>
    <scope>NUCLEOTIDE SEQUENCE</scope>
    <source>
        <strain evidence="1">NRRL 5244</strain>
    </source>
</reference>
<keyword evidence="2" id="KW-1185">Reference proteome</keyword>
<proteinExistence type="predicted"/>
<accession>A0ACC1JFI5</accession>
<feature type="non-terminal residue" evidence="1">
    <location>
        <position position="282"/>
    </location>
</feature>
<sequence length="282" mass="30474">MPKYQIFTVDAFTDKPFGGNPAAVVPVPIDQPLTDSQMLQIAAEMNLADTAFIVPKNASGPNAFQDASQFGLRWFTPTTEVPLCGHATLATSFALVNKLNNKSTELRFDTLSGQLAVQGNSDGLMTMTLPLDPPKPVDVTEDVKLLASSIFGEYRDAFEIELSPKLKILVVHNPDSNRDAVAGLMPTISSEAYAAGERLGLKMVVATVKGTEKDFHCRVFAPWGGVFEDPVCGAAHTVLAPFWQSRLEKRSFSVTQVSKRHGNLELEIDGDSHIKISGKAAA</sequence>